<dbReference type="Gene3D" id="3.30.1330.30">
    <property type="match status" value="1"/>
</dbReference>
<proteinExistence type="predicted"/>
<evidence type="ECO:0000313" key="3">
    <source>
        <dbReference type="EMBL" id="OQR66641.1"/>
    </source>
</evidence>
<comment type="caution">
    <text evidence="3">The sequence shown here is derived from an EMBL/GenBank/DDBJ whole genome shotgun (WGS) entry which is preliminary data.</text>
</comment>
<dbReference type="InParanoid" id="A0A1V9WZM0"/>
<dbReference type="EMBL" id="MNPL01031586">
    <property type="protein sequence ID" value="OQR66641.1"/>
    <property type="molecule type" value="Genomic_DNA"/>
</dbReference>
<gene>
    <name evidence="3" type="ORF">BIW11_14017</name>
</gene>
<keyword evidence="4" id="KW-1185">Reference proteome</keyword>
<dbReference type="PANTHER" id="PTHR46948">
    <property type="entry name" value="RIBONUCLEASE P PROTEIN SUBUNIT P38"/>
    <property type="match status" value="1"/>
</dbReference>
<name>A0A1V9WZM0_9ACAR</name>
<dbReference type="GO" id="GO:0000172">
    <property type="term" value="C:ribonuclease MRP complex"/>
    <property type="evidence" value="ECO:0007669"/>
    <property type="project" value="InterPro"/>
</dbReference>
<evidence type="ECO:0000256" key="1">
    <source>
        <dbReference type="SAM" id="MobiDB-lite"/>
    </source>
</evidence>
<dbReference type="AlphaFoldDB" id="A0A1V9WZM0"/>
<evidence type="ECO:0000313" key="4">
    <source>
        <dbReference type="Proteomes" id="UP000192247"/>
    </source>
</evidence>
<dbReference type="GO" id="GO:0033204">
    <property type="term" value="F:ribonuclease P RNA binding"/>
    <property type="evidence" value="ECO:0007669"/>
    <property type="project" value="TreeGrafter"/>
</dbReference>
<dbReference type="Proteomes" id="UP000192247">
    <property type="component" value="Unassembled WGS sequence"/>
</dbReference>
<sequence>MTSTPVVKVQKAKPKKTLRRLMLAALDEPTLVTINEDADQLITGTLSTYLKEFDRRDEIRRRIMLGLNTITRAVESCSENLKAVLLNASTRPQRLIIHLQQLCIHKRLPVVAVHGMEKIAKSLQGTVKGLKTNVTAMAVLAGCSSQILRQVIDCLPPADVRPVAPSPPIRPMRPSSPPPRPKVDIRTYFIEIKETDSTMLETEVGTEGGETAGPRLTVGHFGDDFVNLTENSTPFVNYDSFIGSDRPLETRAQEYRDVRNPRPSTSSYRPPVVKIR</sequence>
<dbReference type="GO" id="GO:0001650">
    <property type="term" value="C:fibrillar center"/>
    <property type="evidence" value="ECO:0007669"/>
    <property type="project" value="TreeGrafter"/>
</dbReference>
<dbReference type="GO" id="GO:0001682">
    <property type="term" value="P:tRNA 5'-leader removal"/>
    <property type="evidence" value="ECO:0007669"/>
    <property type="project" value="InterPro"/>
</dbReference>
<dbReference type="PANTHER" id="PTHR46948:SF1">
    <property type="entry name" value="RIBONUCLEASE P PROTEIN SUBUNIT P38"/>
    <property type="match status" value="1"/>
</dbReference>
<dbReference type="GO" id="GO:0004526">
    <property type="term" value="F:ribonuclease P activity"/>
    <property type="evidence" value="ECO:0007669"/>
    <property type="project" value="TreeGrafter"/>
</dbReference>
<dbReference type="Pfam" id="PF01248">
    <property type="entry name" value="Ribosomal_L7Ae"/>
    <property type="match status" value="1"/>
</dbReference>
<feature type="domain" description="Ribosomal protein eL8/eL30/eS12/Gadd45" evidence="2">
    <location>
        <begin position="59"/>
        <end position="124"/>
    </location>
</feature>
<dbReference type="InterPro" id="IPR042848">
    <property type="entry name" value="Rpp38"/>
</dbReference>
<dbReference type="InterPro" id="IPR004038">
    <property type="entry name" value="Ribosomal_eL8/eL30/eS12/Gad45"/>
</dbReference>
<dbReference type="InterPro" id="IPR029064">
    <property type="entry name" value="Ribosomal_eL30-like_sf"/>
</dbReference>
<feature type="region of interest" description="Disordered" evidence="1">
    <location>
        <begin position="257"/>
        <end position="276"/>
    </location>
</feature>
<protein>
    <recommendedName>
        <fullName evidence="2">Ribosomal protein eL8/eL30/eS12/Gadd45 domain-containing protein</fullName>
    </recommendedName>
</protein>
<dbReference type="SUPFAM" id="SSF55315">
    <property type="entry name" value="L30e-like"/>
    <property type="match status" value="1"/>
</dbReference>
<reference evidence="3 4" key="1">
    <citation type="journal article" date="2017" name="Gigascience">
        <title>Draft genome of the honey bee ectoparasitic mite, Tropilaelaps mercedesae, is shaped by the parasitic life history.</title>
        <authorList>
            <person name="Dong X."/>
            <person name="Armstrong S.D."/>
            <person name="Xia D."/>
            <person name="Makepeace B.L."/>
            <person name="Darby A.C."/>
            <person name="Kadowaki T."/>
        </authorList>
    </citation>
    <scope>NUCLEOTIDE SEQUENCE [LARGE SCALE GENOMIC DNA]</scope>
    <source>
        <strain evidence="3">Wuxi-XJTLU</strain>
    </source>
</reference>
<dbReference type="GO" id="GO:0005655">
    <property type="term" value="C:nucleolar ribonuclease P complex"/>
    <property type="evidence" value="ECO:0007669"/>
    <property type="project" value="InterPro"/>
</dbReference>
<dbReference type="OrthoDB" id="20109at2759"/>
<organism evidence="3 4">
    <name type="scientific">Tropilaelaps mercedesae</name>
    <dbReference type="NCBI Taxonomy" id="418985"/>
    <lineage>
        <taxon>Eukaryota</taxon>
        <taxon>Metazoa</taxon>
        <taxon>Ecdysozoa</taxon>
        <taxon>Arthropoda</taxon>
        <taxon>Chelicerata</taxon>
        <taxon>Arachnida</taxon>
        <taxon>Acari</taxon>
        <taxon>Parasitiformes</taxon>
        <taxon>Mesostigmata</taxon>
        <taxon>Gamasina</taxon>
        <taxon>Dermanyssoidea</taxon>
        <taxon>Laelapidae</taxon>
        <taxon>Tropilaelaps</taxon>
    </lineage>
</organism>
<accession>A0A1V9WZM0</accession>
<evidence type="ECO:0000259" key="2">
    <source>
        <dbReference type="Pfam" id="PF01248"/>
    </source>
</evidence>